<reference evidence="1 2" key="2">
    <citation type="submission" date="2008-08" db="EMBL/GenBank/DDBJ databases">
        <authorList>
            <person name="Fulton L."/>
            <person name="Clifton S."/>
            <person name="Fulton B."/>
            <person name="Xu J."/>
            <person name="Minx P."/>
            <person name="Pepin K.H."/>
            <person name="Johnson M."/>
            <person name="Bhonagiri V."/>
            <person name="Nash W.E."/>
            <person name="Mardis E.R."/>
            <person name="Wilson R.K."/>
        </authorList>
    </citation>
    <scope>NUCLEOTIDE SEQUENCE [LARGE SCALE GENOMIC DNA]</scope>
    <source>
        <strain evidence="1 2">ATCC 29176</strain>
    </source>
</reference>
<evidence type="ECO:0000313" key="2">
    <source>
        <dbReference type="Proteomes" id="UP000003254"/>
    </source>
</evidence>
<reference evidence="1 2" key="1">
    <citation type="submission" date="2008-08" db="EMBL/GenBank/DDBJ databases">
        <title>Draft genome sequence of Ruminococcus lactaris ATCC 29176.</title>
        <authorList>
            <person name="Sudarsanam P."/>
            <person name="Ley R."/>
            <person name="Guruge J."/>
            <person name="Turnbaugh P.J."/>
            <person name="Mahowald M."/>
            <person name="Liep D."/>
            <person name="Gordon J."/>
        </authorList>
    </citation>
    <scope>NUCLEOTIDE SEQUENCE [LARGE SCALE GENOMIC DNA]</scope>
    <source>
        <strain evidence="1 2">ATCC 29176</strain>
    </source>
</reference>
<evidence type="ECO:0000313" key="1">
    <source>
        <dbReference type="EMBL" id="EDY32053.1"/>
    </source>
</evidence>
<gene>
    <name evidence="1" type="ORF">RUMLAC_02216</name>
</gene>
<dbReference type="eggNOG" id="ENOG5030EJS">
    <property type="taxonomic scope" value="Bacteria"/>
</dbReference>
<evidence type="ECO:0008006" key="3">
    <source>
        <dbReference type="Google" id="ProtNLM"/>
    </source>
</evidence>
<dbReference type="Pfam" id="PF14390">
    <property type="entry name" value="DUF4420"/>
    <property type="match status" value="1"/>
</dbReference>
<accession>B5CRW5</accession>
<sequence length="311" mass="34939">MMKEAILNNWDTDILGYAQNISLLKHTDYPAWTVKLDDSYGVAIPYSGREEINESFANARIRSTEIRVLTGEVKRVILLTTDSVDIKTPFASLCEALVDPGENGIHRILIEASPVMWWKEWKELLGNRNIDDRIYDVLGELCVLKYVVDRGEESEWNGPDGATYDIETSTRFIEVKSSINREKREVTISSQFQLFPNGKPLVLVLCCFEPTVMSGKSIDSIISEFDSIGYNTALLNQKLEKKGFEAGMSARKKNFILHEMLLYIIDDSFPTITPASFVGGVMPTGITKINYTVDLSGLTPISLLQGENHDI</sequence>
<dbReference type="InterPro" id="IPR025534">
    <property type="entry name" value="DUF4420"/>
</dbReference>
<dbReference type="AlphaFoldDB" id="B5CRW5"/>
<proteinExistence type="predicted"/>
<keyword evidence="2" id="KW-1185">Reference proteome</keyword>
<dbReference type="Proteomes" id="UP000003254">
    <property type="component" value="Unassembled WGS sequence"/>
</dbReference>
<dbReference type="GeneID" id="77334053"/>
<comment type="caution">
    <text evidence="1">The sequence shown here is derived from an EMBL/GenBank/DDBJ whole genome shotgun (WGS) entry which is preliminary data.</text>
</comment>
<name>B5CRW5_9FIRM</name>
<protein>
    <recommendedName>
        <fullName evidence="3">PD-(D/E)XK motif protein</fullName>
    </recommendedName>
</protein>
<dbReference type="RefSeq" id="WP_005612459.1">
    <property type="nucleotide sequence ID" value="NZ_CP102292.1"/>
</dbReference>
<dbReference type="EMBL" id="ABOU02000048">
    <property type="protein sequence ID" value="EDY32053.1"/>
    <property type="molecule type" value="Genomic_DNA"/>
</dbReference>
<organism evidence="1 2">
    <name type="scientific">[Ruminococcus] lactaris ATCC 29176</name>
    <dbReference type="NCBI Taxonomy" id="471875"/>
    <lineage>
        <taxon>Bacteria</taxon>
        <taxon>Bacillati</taxon>
        <taxon>Bacillota</taxon>
        <taxon>Clostridia</taxon>
        <taxon>Lachnospirales</taxon>
        <taxon>Lachnospiraceae</taxon>
        <taxon>Mediterraneibacter</taxon>
    </lineage>
</organism>
<dbReference type="HOGENOM" id="CLU_911747_0_0_9"/>